<comment type="similarity">
    <text evidence="3">Belongs to the class-I pyridoxal-phosphate-dependent aminotransferase family.</text>
</comment>
<accession>A0ABY5VEK9</accession>
<evidence type="ECO:0000313" key="6">
    <source>
        <dbReference type="Proteomes" id="UP001060164"/>
    </source>
</evidence>
<reference evidence="5" key="1">
    <citation type="journal article" date="2022" name="Cell">
        <title>Design, construction, and in vivo augmentation of a complex gut microbiome.</title>
        <authorList>
            <person name="Cheng A.G."/>
            <person name="Ho P.Y."/>
            <person name="Aranda-Diaz A."/>
            <person name="Jain S."/>
            <person name="Yu F.B."/>
            <person name="Meng X."/>
            <person name="Wang M."/>
            <person name="Iakiviak M."/>
            <person name="Nagashima K."/>
            <person name="Zhao A."/>
            <person name="Murugkar P."/>
            <person name="Patil A."/>
            <person name="Atabakhsh K."/>
            <person name="Weakley A."/>
            <person name="Yan J."/>
            <person name="Brumbaugh A.R."/>
            <person name="Higginbottom S."/>
            <person name="Dimas A."/>
            <person name="Shiver A.L."/>
            <person name="Deutschbauer A."/>
            <person name="Neff N."/>
            <person name="Sonnenburg J.L."/>
            <person name="Huang K.C."/>
            <person name="Fischbach M.A."/>
        </authorList>
    </citation>
    <scope>NUCLEOTIDE SEQUENCE</scope>
    <source>
        <strain evidence="5">DSM 19829</strain>
    </source>
</reference>
<keyword evidence="3" id="KW-0808">Transferase</keyword>
<dbReference type="InterPro" id="IPR004838">
    <property type="entry name" value="NHTrfase_class1_PyrdxlP-BS"/>
</dbReference>
<dbReference type="EMBL" id="CP102290">
    <property type="protein sequence ID" value="UWP58950.1"/>
    <property type="molecule type" value="Genomic_DNA"/>
</dbReference>
<evidence type="ECO:0000256" key="1">
    <source>
        <dbReference type="ARBA" id="ARBA00001933"/>
    </source>
</evidence>
<keyword evidence="2" id="KW-0663">Pyridoxal phosphate</keyword>
<evidence type="ECO:0000256" key="2">
    <source>
        <dbReference type="ARBA" id="ARBA00022898"/>
    </source>
</evidence>
<dbReference type="Gene3D" id="3.40.640.10">
    <property type="entry name" value="Type I PLP-dependent aspartate aminotransferase-like (Major domain)"/>
    <property type="match status" value="1"/>
</dbReference>
<keyword evidence="3 5" id="KW-0032">Aminotransferase</keyword>
<dbReference type="CDD" id="cd00609">
    <property type="entry name" value="AAT_like"/>
    <property type="match status" value="1"/>
</dbReference>
<keyword evidence="6" id="KW-1185">Reference proteome</keyword>
<feature type="domain" description="Aminotransferase class I/classII large" evidence="4">
    <location>
        <begin position="26"/>
        <end position="360"/>
    </location>
</feature>
<comment type="cofactor">
    <cofactor evidence="1 3">
        <name>pyridoxal 5'-phosphate</name>
        <dbReference type="ChEBI" id="CHEBI:597326"/>
    </cofactor>
</comment>
<gene>
    <name evidence="5" type="ORF">NQ502_16490</name>
</gene>
<proteinExistence type="inferred from homology"/>
<dbReference type="GO" id="GO:0008483">
    <property type="term" value="F:transaminase activity"/>
    <property type="evidence" value="ECO:0007669"/>
    <property type="project" value="UniProtKB-KW"/>
</dbReference>
<dbReference type="PROSITE" id="PS00105">
    <property type="entry name" value="AA_TRANSFER_CLASS_1"/>
    <property type="match status" value="1"/>
</dbReference>
<evidence type="ECO:0000256" key="3">
    <source>
        <dbReference type="RuleBase" id="RU000481"/>
    </source>
</evidence>
<dbReference type="PANTHER" id="PTHR42885:SF1">
    <property type="entry name" value="THREONINE-PHOSPHATE DECARBOXYLASE"/>
    <property type="match status" value="1"/>
</dbReference>
<protein>
    <recommendedName>
        <fullName evidence="3">Aminotransferase</fullName>
        <ecNumber evidence="3">2.6.1.-</ecNumber>
    </recommendedName>
</protein>
<dbReference type="RefSeq" id="WP_028527299.1">
    <property type="nucleotide sequence ID" value="NZ_CABLBR010000001.1"/>
</dbReference>
<dbReference type="EC" id="2.6.1.-" evidence="3"/>
<dbReference type="Gene3D" id="3.90.1150.10">
    <property type="entry name" value="Aspartate Aminotransferase, domain 1"/>
    <property type="match status" value="1"/>
</dbReference>
<dbReference type="InterPro" id="IPR004839">
    <property type="entry name" value="Aminotransferase_I/II_large"/>
</dbReference>
<dbReference type="InterPro" id="IPR015424">
    <property type="entry name" value="PyrdxlP-dep_Trfase"/>
</dbReference>
<dbReference type="PANTHER" id="PTHR42885">
    <property type="entry name" value="HISTIDINOL-PHOSPHATE AMINOTRANSFERASE-RELATED"/>
    <property type="match status" value="1"/>
</dbReference>
<name>A0ABY5VEK9_9FIRM</name>
<sequence>MLKHKDHFHGSDLEKIESIYHIKREDIISFSANVNPLGISYHLKNTLANQLDAITSYPDREYTQLRRCIADYADSQMENIIVGNGSTELISLFIQTQHPKKAMILGPTYSEYEREITLGGGTTNYYPLRESDGFRLDADDFCCHLNDSIDLLVLCNPNNPTSTSINRDEMRLILDTCLQYGIFVMVDETYVEFAPKEARVTAVPLTNYYNNLIILRGTSKFFAAPGLRLGYAVTGNQDVCKAINTRKNPWTINSLAEIAGRLMFCDHEYVLKTQQLISSERTRLFQELSSWDTVKVYRPSANFMLMQILKDDVTSDELFDHCIRKCMMIRDCSTFPFLNDKYIRFCIMHPEQNDRLLDAFREILQ</sequence>
<dbReference type="SUPFAM" id="SSF53383">
    <property type="entry name" value="PLP-dependent transferases"/>
    <property type="match status" value="1"/>
</dbReference>
<dbReference type="InterPro" id="IPR015421">
    <property type="entry name" value="PyrdxlP-dep_Trfase_major"/>
</dbReference>
<dbReference type="InterPro" id="IPR015422">
    <property type="entry name" value="PyrdxlP-dep_Trfase_small"/>
</dbReference>
<evidence type="ECO:0000313" key="5">
    <source>
        <dbReference type="EMBL" id="UWP58950.1"/>
    </source>
</evidence>
<dbReference type="Proteomes" id="UP001060164">
    <property type="component" value="Chromosome"/>
</dbReference>
<dbReference type="Pfam" id="PF00155">
    <property type="entry name" value="Aminotran_1_2"/>
    <property type="match status" value="1"/>
</dbReference>
<organism evidence="5 6">
    <name type="scientific">Ruminococcus gauvreauii</name>
    <dbReference type="NCBI Taxonomy" id="438033"/>
    <lineage>
        <taxon>Bacteria</taxon>
        <taxon>Bacillati</taxon>
        <taxon>Bacillota</taxon>
        <taxon>Clostridia</taxon>
        <taxon>Eubacteriales</taxon>
        <taxon>Oscillospiraceae</taxon>
        <taxon>Ruminococcus</taxon>
    </lineage>
</organism>
<evidence type="ECO:0000259" key="4">
    <source>
        <dbReference type="Pfam" id="PF00155"/>
    </source>
</evidence>